<feature type="compositionally biased region" description="Basic and acidic residues" evidence="5">
    <location>
        <begin position="359"/>
        <end position="371"/>
    </location>
</feature>
<keyword evidence="9" id="KW-1185">Reference proteome</keyword>
<feature type="transmembrane region" description="Helical" evidence="6">
    <location>
        <begin position="201"/>
        <end position="224"/>
    </location>
</feature>
<feature type="transmembrane region" description="Helical" evidence="6">
    <location>
        <begin position="77"/>
        <end position="98"/>
    </location>
</feature>
<dbReference type="EMBL" id="CALNXK010000017">
    <property type="protein sequence ID" value="CAH3105038.1"/>
    <property type="molecule type" value="Genomic_DNA"/>
</dbReference>
<evidence type="ECO:0000256" key="3">
    <source>
        <dbReference type="ARBA" id="ARBA00022989"/>
    </source>
</evidence>
<feature type="compositionally biased region" description="Polar residues" evidence="5">
    <location>
        <begin position="487"/>
        <end position="496"/>
    </location>
</feature>
<evidence type="ECO:0000256" key="2">
    <source>
        <dbReference type="ARBA" id="ARBA00022692"/>
    </source>
</evidence>
<dbReference type="InterPro" id="IPR000832">
    <property type="entry name" value="GPCR_2_secretin-like"/>
</dbReference>
<name>A0ABN8ND90_9CNID</name>
<feature type="domain" description="G-protein coupled receptors family 2 profile 2" evidence="7">
    <location>
        <begin position="9"/>
        <end position="255"/>
    </location>
</feature>
<feature type="transmembrane region" description="Helical" evidence="6">
    <location>
        <begin position="155"/>
        <end position="181"/>
    </location>
</feature>
<evidence type="ECO:0000313" key="8">
    <source>
        <dbReference type="EMBL" id="CAH3105038.1"/>
    </source>
</evidence>
<feature type="region of interest" description="Disordered" evidence="5">
    <location>
        <begin position="281"/>
        <end position="566"/>
    </location>
</feature>
<feature type="transmembrane region" description="Helical" evidence="6">
    <location>
        <begin position="110"/>
        <end position="135"/>
    </location>
</feature>
<dbReference type="Pfam" id="PF00002">
    <property type="entry name" value="7tm_2"/>
    <property type="match status" value="1"/>
</dbReference>
<keyword evidence="2 6" id="KW-0812">Transmembrane</keyword>
<protein>
    <recommendedName>
        <fullName evidence="7">G-protein coupled receptors family 2 profile 2 domain-containing protein</fullName>
    </recommendedName>
</protein>
<accession>A0ABN8ND90</accession>
<feature type="transmembrane region" description="Helical" evidence="6">
    <location>
        <begin position="230"/>
        <end position="254"/>
    </location>
</feature>
<dbReference type="PRINTS" id="PR00249">
    <property type="entry name" value="GPCRSECRETIN"/>
</dbReference>
<feature type="compositionally biased region" description="Polar residues" evidence="5">
    <location>
        <begin position="544"/>
        <end position="559"/>
    </location>
</feature>
<proteinExistence type="predicted"/>
<evidence type="ECO:0000256" key="6">
    <source>
        <dbReference type="SAM" id="Phobius"/>
    </source>
</evidence>
<organism evidence="8 9">
    <name type="scientific">Porites lobata</name>
    <dbReference type="NCBI Taxonomy" id="104759"/>
    <lineage>
        <taxon>Eukaryota</taxon>
        <taxon>Metazoa</taxon>
        <taxon>Cnidaria</taxon>
        <taxon>Anthozoa</taxon>
        <taxon>Hexacorallia</taxon>
        <taxon>Scleractinia</taxon>
        <taxon>Fungiina</taxon>
        <taxon>Poritidae</taxon>
        <taxon>Porites</taxon>
    </lineage>
</organism>
<dbReference type="InterPro" id="IPR017981">
    <property type="entry name" value="GPCR_2-like_7TM"/>
</dbReference>
<dbReference type="Proteomes" id="UP001159405">
    <property type="component" value="Unassembled WGS sequence"/>
</dbReference>
<evidence type="ECO:0000256" key="5">
    <source>
        <dbReference type="SAM" id="MobiDB-lite"/>
    </source>
</evidence>
<feature type="compositionally biased region" description="Basic and acidic residues" evidence="5">
    <location>
        <begin position="405"/>
        <end position="416"/>
    </location>
</feature>
<keyword evidence="3 6" id="KW-1133">Transmembrane helix</keyword>
<dbReference type="PROSITE" id="PS50261">
    <property type="entry name" value="G_PROTEIN_RECEP_F2_4"/>
    <property type="match status" value="1"/>
</dbReference>
<comment type="caution">
    <text evidence="8">The sequence shown here is derived from an EMBL/GenBank/DDBJ whole genome shotgun (WGS) entry which is preliminary data.</text>
</comment>
<reference evidence="8 9" key="1">
    <citation type="submission" date="2022-05" db="EMBL/GenBank/DDBJ databases">
        <authorList>
            <consortium name="Genoscope - CEA"/>
            <person name="William W."/>
        </authorList>
    </citation>
    <scope>NUCLEOTIDE SEQUENCE [LARGE SCALE GENOMIC DNA]</scope>
</reference>
<comment type="subcellular location">
    <subcellularLocation>
        <location evidence="1">Membrane</location>
        <topology evidence="1">Multi-pass membrane protein</topology>
    </subcellularLocation>
</comment>
<dbReference type="PANTHER" id="PTHR12011:SF347">
    <property type="entry name" value="FI21270P1-RELATED"/>
    <property type="match status" value="1"/>
</dbReference>
<evidence type="ECO:0000259" key="7">
    <source>
        <dbReference type="PROSITE" id="PS50261"/>
    </source>
</evidence>
<evidence type="ECO:0000313" key="9">
    <source>
        <dbReference type="Proteomes" id="UP001159405"/>
    </source>
</evidence>
<dbReference type="PANTHER" id="PTHR12011">
    <property type="entry name" value="ADHESION G-PROTEIN COUPLED RECEPTOR"/>
    <property type="match status" value="1"/>
</dbReference>
<feature type="transmembrane region" description="Helical" evidence="6">
    <location>
        <begin position="12"/>
        <end position="34"/>
    </location>
</feature>
<dbReference type="CDD" id="cd15040">
    <property type="entry name" value="7tmB2_Adhesion"/>
    <property type="match status" value="1"/>
</dbReference>
<keyword evidence="4 6" id="KW-0472">Membrane</keyword>
<feature type="transmembrane region" description="Helical" evidence="6">
    <location>
        <begin position="46"/>
        <end position="65"/>
    </location>
</feature>
<dbReference type="Gene3D" id="1.20.1070.10">
    <property type="entry name" value="Rhodopsin 7-helix transmembrane proteins"/>
    <property type="match status" value="1"/>
</dbReference>
<sequence length="566" mass="63039">MYVPSQGPLDATAIVGCAISLFFCVVSVVAFIFFRPRTEAFLIKQHLVYAVGLTQIVLLVSIGAYEKKEGCQAISVVLHYSALSCFTWCLVDSLYLYFNHTNSANPLRRNVFYLLLGWGFPLIVLGMSLAIGFTTSSNSEGTVLSLYECWDSDHIVWTFVVPALLIATLNLMVLCVTLHHLRQPSYDICARAVVEKRCTRYGLRTNSLMLLGLCLGWIFGILSFHKDKDVVFQLSFGIVNGLQGIFLFFFHCVLNIDIKAYYQSGVHRCSHEDGCLTDRERSRRVNAQAQDPTGSRRKISTRSHAQDNIPLISVRAQSSSNQDENSAVSPLTAPKAEPQPLEVTVESKRESPPVEEEAAMERAPSKPDHDAYPSLPGTPEPHISEFEVKQPKRQSTPPDQLVSKRAKEVEGIDRRSATPTSLSNYKPLADDRTENYPPSHPAENLRVHQRAGKSRSEPAIPGFDLHKPAQKHYSTHVDSKSDDRKLSVQSSHSTGSSEKKPRRTSRATQSTPLNELESLFSNPYYVKPQRPSVSSLYGPGGGDRNNSYETVQGSRTSSRNTEETML</sequence>
<evidence type="ECO:0000256" key="1">
    <source>
        <dbReference type="ARBA" id="ARBA00004141"/>
    </source>
</evidence>
<gene>
    <name evidence="8" type="ORF">PLOB_00012641</name>
</gene>
<feature type="compositionally biased region" description="Polar residues" evidence="5">
    <location>
        <begin position="315"/>
        <end position="329"/>
    </location>
</feature>
<feature type="compositionally biased region" description="Basic and acidic residues" evidence="5">
    <location>
        <begin position="475"/>
        <end position="486"/>
    </location>
</feature>
<evidence type="ECO:0000256" key="4">
    <source>
        <dbReference type="ARBA" id="ARBA00023136"/>
    </source>
</evidence>